<organism evidence="3 4">
    <name type="scientific">Lentilactobacillus raoultii</name>
    <dbReference type="NCBI Taxonomy" id="1987503"/>
    <lineage>
        <taxon>Bacteria</taxon>
        <taxon>Bacillati</taxon>
        <taxon>Bacillota</taxon>
        <taxon>Bacilli</taxon>
        <taxon>Lactobacillales</taxon>
        <taxon>Lactobacillaceae</taxon>
        <taxon>Lentilactobacillus</taxon>
    </lineage>
</organism>
<dbReference type="PROSITE" id="PS00893">
    <property type="entry name" value="NUDIX_BOX"/>
    <property type="match status" value="1"/>
</dbReference>
<evidence type="ECO:0000313" key="3">
    <source>
        <dbReference type="EMBL" id="MFD1124538.1"/>
    </source>
</evidence>
<accession>A0ABW3PL00</accession>
<feature type="domain" description="Nudix hydrolase" evidence="2">
    <location>
        <begin position="51"/>
        <end position="178"/>
    </location>
</feature>
<dbReference type="PROSITE" id="PS51462">
    <property type="entry name" value="NUDIX"/>
    <property type="match status" value="1"/>
</dbReference>
<keyword evidence="1 3" id="KW-0378">Hydrolase</keyword>
<sequence length="178" mass="20005">MAPSEIFLNVILSELTRLNHSNFPWIRTNKITELKRLIQLNKTGLRNRRSPLHLSASAVVFLRQSIFFIRHPYLKATLLPAGHVEPGEMPLACAVREFREETGYQVQDQSGQLIDINLISIPANPIKDEAAHQHIDFRFTFRLASGSKSDAELPVPLLTLSQAPAEFTKYFSLITAGG</sequence>
<evidence type="ECO:0000259" key="2">
    <source>
        <dbReference type="PROSITE" id="PS51462"/>
    </source>
</evidence>
<gene>
    <name evidence="3" type="ORF">ACFQ22_04080</name>
</gene>
<dbReference type="Gene3D" id="3.90.79.10">
    <property type="entry name" value="Nucleoside Triphosphate Pyrophosphohydrolase"/>
    <property type="match status" value="1"/>
</dbReference>
<dbReference type="Proteomes" id="UP001597156">
    <property type="component" value="Unassembled WGS sequence"/>
</dbReference>
<dbReference type="InterPro" id="IPR020084">
    <property type="entry name" value="NUDIX_hydrolase_CS"/>
</dbReference>
<name>A0ABW3PL00_9LACO</name>
<dbReference type="Pfam" id="PF00293">
    <property type="entry name" value="NUDIX"/>
    <property type="match status" value="1"/>
</dbReference>
<keyword evidence="4" id="KW-1185">Reference proteome</keyword>
<protein>
    <submittedName>
        <fullName evidence="3">NUDIX hydrolase</fullName>
    </submittedName>
</protein>
<dbReference type="RefSeq" id="WP_121979510.1">
    <property type="nucleotide sequence ID" value="NZ_JBHTLH010000010.1"/>
</dbReference>
<evidence type="ECO:0000313" key="4">
    <source>
        <dbReference type="Proteomes" id="UP001597156"/>
    </source>
</evidence>
<proteinExistence type="predicted"/>
<dbReference type="CDD" id="cd03674">
    <property type="entry name" value="NUDIX_Hydrolase"/>
    <property type="match status" value="1"/>
</dbReference>
<dbReference type="GO" id="GO:0016787">
    <property type="term" value="F:hydrolase activity"/>
    <property type="evidence" value="ECO:0007669"/>
    <property type="project" value="UniProtKB-KW"/>
</dbReference>
<evidence type="ECO:0000256" key="1">
    <source>
        <dbReference type="ARBA" id="ARBA00022801"/>
    </source>
</evidence>
<dbReference type="EMBL" id="JBHTLH010000010">
    <property type="protein sequence ID" value="MFD1124538.1"/>
    <property type="molecule type" value="Genomic_DNA"/>
</dbReference>
<comment type="caution">
    <text evidence="3">The sequence shown here is derived from an EMBL/GenBank/DDBJ whole genome shotgun (WGS) entry which is preliminary data.</text>
</comment>
<dbReference type="SUPFAM" id="SSF55811">
    <property type="entry name" value="Nudix"/>
    <property type="match status" value="1"/>
</dbReference>
<dbReference type="InterPro" id="IPR015797">
    <property type="entry name" value="NUDIX_hydrolase-like_dom_sf"/>
</dbReference>
<reference evidence="4" key="1">
    <citation type="journal article" date="2019" name="Int. J. Syst. Evol. Microbiol.">
        <title>The Global Catalogue of Microorganisms (GCM) 10K type strain sequencing project: providing services to taxonomists for standard genome sequencing and annotation.</title>
        <authorList>
            <consortium name="The Broad Institute Genomics Platform"/>
            <consortium name="The Broad Institute Genome Sequencing Center for Infectious Disease"/>
            <person name="Wu L."/>
            <person name="Ma J."/>
        </authorList>
    </citation>
    <scope>NUCLEOTIDE SEQUENCE [LARGE SCALE GENOMIC DNA]</scope>
    <source>
        <strain evidence="4">CCUG 71848</strain>
    </source>
</reference>
<dbReference type="InterPro" id="IPR000086">
    <property type="entry name" value="NUDIX_hydrolase_dom"/>
</dbReference>